<keyword evidence="2" id="KW-1133">Transmembrane helix</keyword>
<sequence length="130" mass="14545">MQVLKTILWALLLVVLVAFSVANWEPQVTVQIWEGIVLDTKIPALVIVSFLIGFVPMWLFHRGEKWRLKRRIAALENAQKANSLNYAKANTERIRDRDGDGIPDSVDPDPDTPAEDSPLSPTNPQKEAGT</sequence>
<evidence type="ECO:0000256" key="2">
    <source>
        <dbReference type="SAM" id="Phobius"/>
    </source>
</evidence>
<keyword evidence="4" id="KW-1185">Reference proteome</keyword>
<evidence type="ECO:0000313" key="3">
    <source>
        <dbReference type="EMBL" id="GGA02248.1"/>
    </source>
</evidence>
<evidence type="ECO:0008006" key="5">
    <source>
        <dbReference type="Google" id="ProtNLM"/>
    </source>
</evidence>
<comment type="caution">
    <text evidence="3">The sequence shown here is derived from an EMBL/GenBank/DDBJ whole genome shotgun (WGS) entry which is preliminary data.</text>
</comment>
<feature type="region of interest" description="Disordered" evidence="1">
    <location>
        <begin position="90"/>
        <end position="130"/>
    </location>
</feature>
<dbReference type="Proteomes" id="UP000603317">
    <property type="component" value="Unassembled WGS sequence"/>
</dbReference>
<dbReference type="EMBL" id="BMID01000001">
    <property type="protein sequence ID" value="GGA02248.1"/>
    <property type="molecule type" value="Genomic_DNA"/>
</dbReference>
<feature type="compositionally biased region" description="Basic and acidic residues" evidence="1">
    <location>
        <begin position="90"/>
        <end position="100"/>
    </location>
</feature>
<dbReference type="RefSeq" id="WP_188641542.1">
    <property type="nucleotide sequence ID" value="NZ_BMID01000001.1"/>
</dbReference>
<protein>
    <recommendedName>
        <fullName evidence="5">Lipopolysaccharide assembly protein A domain-containing protein</fullName>
    </recommendedName>
</protein>
<gene>
    <name evidence="3" type="ORF">GCM10010923_08770</name>
</gene>
<evidence type="ECO:0000256" key="1">
    <source>
        <dbReference type="SAM" id="MobiDB-lite"/>
    </source>
</evidence>
<evidence type="ECO:0000313" key="4">
    <source>
        <dbReference type="Proteomes" id="UP000603317"/>
    </source>
</evidence>
<name>A0ABQ1F7Q8_9SPHN</name>
<keyword evidence="2" id="KW-0472">Membrane</keyword>
<reference evidence="4" key="1">
    <citation type="journal article" date="2019" name="Int. J. Syst. Evol. Microbiol.">
        <title>The Global Catalogue of Microorganisms (GCM) 10K type strain sequencing project: providing services to taxonomists for standard genome sequencing and annotation.</title>
        <authorList>
            <consortium name="The Broad Institute Genomics Platform"/>
            <consortium name="The Broad Institute Genome Sequencing Center for Infectious Disease"/>
            <person name="Wu L."/>
            <person name="Ma J."/>
        </authorList>
    </citation>
    <scope>NUCLEOTIDE SEQUENCE [LARGE SCALE GENOMIC DNA]</scope>
    <source>
        <strain evidence="4">CGMCC 1.15297</strain>
    </source>
</reference>
<keyword evidence="2" id="KW-0812">Transmembrane</keyword>
<proteinExistence type="predicted"/>
<feature type="transmembrane region" description="Helical" evidence="2">
    <location>
        <begin position="42"/>
        <end position="61"/>
    </location>
</feature>
<accession>A0ABQ1F7Q8</accession>
<organism evidence="3 4">
    <name type="scientific">Blastomonas marina</name>
    <dbReference type="NCBI Taxonomy" id="1867408"/>
    <lineage>
        <taxon>Bacteria</taxon>
        <taxon>Pseudomonadati</taxon>
        <taxon>Pseudomonadota</taxon>
        <taxon>Alphaproteobacteria</taxon>
        <taxon>Sphingomonadales</taxon>
        <taxon>Sphingomonadaceae</taxon>
        <taxon>Blastomonas</taxon>
    </lineage>
</organism>
<feature type="compositionally biased region" description="Polar residues" evidence="1">
    <location>
        <begin position="119"/>
        <end position="130"/>
    </location>
</feature>